<evidence type="ECO:0000259" key="14">
    <source>
        <dbReference type="SMART" id="SM00632"/>
    </source>
</evidence>
<evidence type="ECO:0000256" key="4">
    <source>
        <dbReference type="ARBA" id="ARBA00012595"/>
    </source>
</evidence>
<dbReference type="PROSITE" id="PS51257">
    <property type="entry name" value="PROKAR_LIPOPROTEIN"/>
    <property type="match status" value="1"/>
</dbReference>
<dbReference type="Pfam" id="PF02806">
    <property type="entry name" value="Alpha-amylase_C"/>
    <property type="match status" value="1"/>
</dbReference>
<evidence type="ECO:0000256" key="12">
    <source>
        <dbReference type="RuleBase" id="RU361134"/>
    </source>
</evidence>
<dbReference type="SMART" id="SM00642">
    <property type="entry name" value="Aamy"/>
    <property type="match status" value="1"/>
</dbReference>
<feature type="chain" id="PRO_5021765464" description="Alpha-amylase" evidence="13">
    <location>
        <begin position="20"/>
        <end position="465"/>
    </location>
</feature>
<evidence type="ECO:0000256" key="11">
    <source>
        <dbReference type="RuleBase" id="RU003615"/>
    </source>
</evidence>
<dbReference type="CDD" id="cd11317">
    <property type="entry name" value="AmyAc_bac_euk_AmyA"/>
    <property type="match status" value="1"/>
</dbReference>
<sequence>MTRLLARATAPLGALLLLAACSGTPDPPERRDVGVQLFQWTWEAIATECTDTLGPAGYARVVTSPPQEHIVGEEWWTAYQPVSYRVESRLGTREQFAAMVETCHDAGVDVWADAVVNHMTGQDDPGTGWAGSSYSHYDYPGIWTDADFHHCGLTANDDIASYQDAAQVQTCELVNLADLATETDHVRSTITAYLEDLLSLGVDGFRIDAAKHMAADDIAAIIEDLPDGTGIAQEVIRGSGEPITPEQYLGNGQVYEFAYGEELRGVLAGSPRLALDLGTSSTWVPSEQAVVFVDNHDTERNGSTLNHTDGEQYVLANVLMLAGTYGTPVVYSGYAFSDRDAGPPQDSAGRVLDATCEQDGDWVCQHRWPEIAGMVGWRNAVGDAPRLDEWSQGDAVAFGRGERGFVVVNAGDDELRADLATSLPDGDYCDVLATGDCTASTVRDGTLTVAVPPRSAQAWDVTSRP</sequence>
<evidence type="ECO:0000256" key="9">
    <source>
        <dbReference type="ARBA" id="ARBA00023277"/>
    </source>
</evidence>
<feature type="domain" description="Alpha-amylase C-terminal" evidence="14">
    <location>
        <begin position="387"/>
        <end position="463"/>
    </location>
</feature>
<evidence type="ECO:0000256" key="8">
    <source>
        <dbReference type="ARBA" id="ARBA00022837"/>
    </source>
</evidence>
<gene>
    <name evidence="16" type="ORF">CTE05_31790</name>
</gene>
<evidence type="ECO:0000259" key="15">
    <source>
        <dbReference type="SMART" id="SM00642"/>
    </source>
</evidence>
<dbReference type="SUPFAM" id="SSF51011">
    <property type="entry name" value="Glycosyl hydrolase domain"/>
    <property type="match status" value="1"/>
</dbReference>
<evidence type="ECO:0000256" key="10">
    <source>
        <dbReference type="ARBA" id="ARBA00023295"/>
    </source>
</evidence>
<keyword evidence="8" id="KW-0106">Calcium</keyword>
<dbReference type="GO" id="GO:0004556">
    <property type="term" value="F:alpha-amylase activity"/>
    <property type="evidence" value="ECO:0007669"/>
    <property type="project" value="UniProtKB-UniRule"/>
</dbReference>
<name>A0A511JNM7_9CELL</name>
<dbReference type="PRINTS" id="PR00110">
    <property type="entry name" value="ALPHAAMYLASE"/>
</dbReference>
<dbReference type="AlphaFoldDB" id="A0A511JNM7"/>
<evidence type="ECO:0000256" key="1">
    <source>
        <dbReference type="ARBA" id="ARBA00000548"/>
    </source>
</evidence>
<dbReference type="Proteomes" id="UP000321049">
    <property type="component" value="Unassembled WGS sequence"/>
</dbReference>
<evidence type="ECO:0000313" key="16">
    <source>
        <dbReference type="EMBL" id="GEL99632.1"/>
    </source>
</evidence>
<dbReference type="InterPro" id="IPR031319">
    <property type="entry name" value="A-amylase_C"/>
</dbReference>
<dbReference type="PANTHER" id="PTHR43447">
    <property type="entry name" value="ALPHA-AMYLASE"/>
    <property type="match status" value="1"/>
</dbReference>
<comment type="catalytic activity">
    <reaction evidence="1 12">
        <text>Endohydrolysis of (1-&gt;4)-alpha-D-glucosidic linkages in polysaccharides containing three or more (1-&gt;4)-alpha-linked D-glucose units.</text>
        <dbReference type="EC" id="3.2.1.1"/>
    </reaction>
</comment>
<comment type="cofactor">
    <cofactor evidence="2">
        <name>Ca(2+)</name>
        <dbReference type="ChEBI" id="CHEBI:29108"/>
    </cofactor>
</comment>
<dbReference type="GO" id="GO:0005975">
    <property type="term" value="P:carbohydrate metabolic process"/>
    <property type="evidence" value="ECO:0007669"/>
    <property type="project" value="InterPro"/>
</dbReference>
<evidence type="ECO:0000313" key="17">
    <source>
        <dbReference type="Proteomes" id="UP000321049"/>
    </source>
</evidence>
<dbReference type="Gene3D" id="2.60.40.1180">
    <property type="entry name" value="Golgi alpha-mannosidase II"/>
    <property type="match status" value="1"/>
</dbReference>
<dbReference type="SMART" id="SM00632">
    <property type="entry name" value="Aamy_C"/>
    <property type="match status" value="1"/>
</dbReference>
<dbReference type="RefSeq" id="WP_146847270.1">
    <property type="nucleotide sequence ID" value="NZ_BJWH01000019.1"/>
</dbReference>
<dbReference type="InterPro" id="IPR006047">
    <property type="entry name" value="GH13_cat_dom"/>
</dbReference>
<evidence type="ECO:0000256" key="3">
    <source>
        <dbReference type="ARBA" id="ARBA00008061"/>
    </source>
</evidence>
<keyword evidence="6" id="KW-0479">Metal-binding</keyword>
<feature type="domain" description="Glycosyl hydrolase family 13 catalytic" evidence="15">
    <location>
        <begin position="32"/>
        <end position="378"/>
    </location>
</feature>
<organism evidence="16 17">
    <name type="scientific">Cellulomonas terrae</name>
    <dbReference type="NCBI Taxonomy" id="311234"/>
    <lineage>
        <taxon>Bacteria</taxon>
        <taxon>Bacillati</taxon>
        <taxon>Actinomycetota</taxon>
        <taxon>Actinomycetes</taxon>
        <taxon>Micrococcales</taxon>
        <taxon>Cellulomonadaceae</taxon>
        <taxon>Cellulomonas</taxon>
    </lineage>
</organism>
<comment type="caution">
    <text evidence="16">The sequence shown here is derived from an EMBL/GenBank/DDBJ whole genome shotgun (WGS) entry which is preliminary data.</text>
</comment>
<dbReference type="EMBL" id="BJWH01000019">
    <property type="protein sequence ID" value="GEL99632.1"/>
    <property type="molecule type" value="Genomic_DNA"/>
</dbReference>
<accession>A0A511JNM7</accession>
<dbReference type="OrthoDB" id="9805159at2"/>
<dbReference type="InterPro" id="IPR006048">
    <property type="entry name" value="A-amylase/branching_C"/>
</dbReference>
<dbReference type="EC" id="3.2.1.1" evidence="4 12"/>
<keyword evidence="17" id="KW-1185">Reference proteome</keyword>
<evidence type="ECO:0000256" key="6">
    <source>
        <dbReference type="ARBA" id="ARBA00022723"/>
    </source>
</evidence>
<dbReference type="InterPro" id="IPR017853">
    <property type="entry name" value="GH"/>
</dbReference>
<feature type="signal peptide" evidence="13">
    <location>
        <begin position="1"/>
        <end position="19"/>
    </location>
</feature>
<evidence type="ECO:0000256" key="13">
    <source>
        <dbReference type="SAM" id="SignalP"/>
    </source>
</evidence>
<proteinExistence type="inferred from homology"/>
<keyword evidence="7 12" id="KW-0378">Hydrolase</keyword>
<evidence type="ECO:0000256" key="2">
    <source>
        <dbReference type="ARBA" id="ARBA00001913"/>
    </source>
</evidence>
<protein>
    <recommendedName>
        <fullName evidence="5 12">Alpha-amylase</fullName>
        <ecNumber evidence="4 12">3.2.1.1</ecNumber>
    </recommendedName>
</protein>
<dbReference type="SUPFAM" id="SSF51445">
    <property type="entry name" value="(Trans)glycosidases"/>
    <property type="match status" value="1"/>
</dbReference>
<keyword evidence="10 12" id="KW-0326">Glycosidase</keyword>
<evidence type="ECO:0000256" key="5">
    <source>
        <dbReference type="ARBA" id="ARBA00017303"/>
    </source>
</evidence>
<dbReference type="Pfam" id="PF00128">
    <property type="entry name" value="Alpha-amylase"/>
    <property type="match status" value="1"/>
</dbReference>
<comment type="similarity">
    <text evidence="3 11">Belongs to the glycosyl hydrolase 13 family.</text>
</comment>
<evidence type="ECO:0000256" key="7">
    <source>
        <dbReference type="ARBA" id="ARBA00022801"/>
    </source>
</evidence>
<keyword evidence="9 12" id="KW-0119">Carbohydrate metabolism</keyword>
<keyword evidence="13" id="KW-0732">Signal</keyword>
<reference evidence="16 17" key="1">
    <citation type="submission" date="2019-07" db="EMBL/GenBank/DDBJ databases">
        <title>Whole genome shotgun sequence of Cellulomonas terrae NBRC 100819.</title>
        <authorList>
            <person name="Hosoyama A."/>
            <person name="Uohara A."/>
            <person name="Ohji S."/>
            <person name="Ichikawa N."/>
        </authorList>
    </citation>
    <scope>NUCLEOTIDE SEQUENCE [LARGE SCALE GENOMIC DNA]</scope>
    <source>
        <strain evidence="16 17">NBRC 100819</strain>
    </source>
</reference>
<dbReference type="InterPro" id="IPR006046">
    <property type="entry name" value="Alpha_amylase"/>
</dbReference>
<dbReference type="InterPro" id="IPR013780">
    <property type="entry name" value="Glyco_hydro_b"/>
</dbReference>
<dbReference type="Gene3D" id="3.20.20.80">
    <property type="entry name" value="Glycosidases"/>
    <property type="match status" value="1"/>
</dbReference>
<dbReference type="GO" id="GO:0046872">
    <property type="term" value="F:metal ion binding"/>
    <property type="evidence" value="ECO:0007669"/>
    <property type="project" value="UniProtKB-KW"/>
</dbReference>